<dbReference type="AlphaFoldDB" id="A0A6G1H748"/>
<reference evidence="3" key="1">
    <citation type="journal article" date="2020" name="Stud. Mycol.">
        <title>101 Dothideomycetes genomes: a test case for predicting lifestyles and emergence of pathogens.</title>
        <authorList>
            <person name="Haridas S."/>
            <person name="Albert R."/>
            <person name="Binder M."/>
            <person name="Bloem J."/>
            <person name="Labutti K."/>
            <person name="Salamov A."/>
            <person name="Andreopoulos B."/>
            <person name="Baker S."/>
            <person name="Barry K."/>
            <person name="Bills G."/>
            <person name="Bluhm B."/>
            <person name="Cannon C."/>
            <person name="Castanera R."/>
            <person name="Culley D."/>
            <person name="Daum C."/>
            <person name="Ezra D."/>
            <person name="Gonzalez J."/>
            <person name="Henrissat B."/>
            <person name="Kuo A."/>
            <person name="Liang C."/>
            <person name="Lipzen A."/>
            <person name="Lutzoni F."/>
            <person name="Magnuson J."/>
            <person name="Mondo S."/>
            <person name="Nolan M."/>
            <person name="Ohm R."/>
            <person name="Pangilinan J."/>
            <person name="Park H.-J."/>
            <person name="Ramirez L."/>
            <person name="Alfaro M."/>
            <person name="Sun H."/>
            <person name="Tritt A."/>
            <person name="Yoshinaga Y."/>
            <person name="Zwiers L.-H."/>
            <person name="Turgeon B."/>
            <person name="Goodwin S."/>
            <person name="Spatafora J."/>
            <person name="Crous P."/>
            <person name="Grigoriev I."/>
        </authorList>
    </citation>
    <scope>NUCLEOTIDE SEQUENCE</scope>
    <source>
        <strain evidence="3">CBS 113979</strain>
    </source>
</reference>
<name>A0A6G1H748_9PEZI</name>
<gene>
    <name evidence="3" type="ORF">K402DRAFT_419193</name>
</gene>
<proteinExistence type="predicted"/>
<feature type="region of interest" description="Disordered" evidence="1">
    <location>
        <begin position="90"/>
        <end position="137"/>
    </location>
</feature>
<keyword evidence="2" id="KW-1133">Transmembrane helix</keyword>
<evidence type="ECO:0000256" key="1">
    <source>
        <dbReference type="SAM" id="MobiDB-lite"/>
    </source>
</evidence>
<sequence length="203" mass="22482">MAHSKSSPSLSAVAGGLGTLSGLLLIILIFLLRRLRKQKAELHDLHDTLQRLAQPYTPPDTRNCHKDMPCMSSTCASINLDDLDLEKADLGRKSRRGSSVRAPGSSRPVSMRTLSGGAHHVPKGVTARTPRGSNGFLSPGGWARERRESGKTLVADERREVVERMRREEDRVRFTRRDEDVFEEREEAVVLPLDATAMPMVGC</sequence>
<organism evidence="3 4">
    <name type="scientific">Aulographum hederae CBS 113979</name>
    <dbReference type="NCBI Taxonomy" id="1176131"/>
    <lineage>
        <taxon>Eukaryota</taxon>
        <taxon>Fungi</taxon>
        <taxon>Dikarya</taxon>
        <taxon>Ascomycota</taxon>
        <taxon>Pezizomycotina</taxon>
        <taxon>Dothideomycetes</taxon>
        <taxon>Pleosporomycetidae</taxon>
        <taxon>Aulographales</taxon>
        <taxon>Aulographaceae</taxon>
    </lineage>
</organism>
<protein>
    <submittedName>
        <fullName evidence="3">Uncharacterized protein</fullName>
    </submittedName>
</protein>
<keyword evidence="4" id="KW-1185">Reference proteome</keyword>
<evidence type="ECO:0000256" key="2">
    <source>
        <dbReference type="SAM" id="Phobius"/>
    </source>
</evidence>
<dbReference type="Proteomes" id="UP000800041">
    <property type="component" value="Unassembled WGS sequence"/>
</dbReference>
<evidence type="ECO:0000313" key="4">
    <source>
        <dbReference type="Proteomes" id="UP000800041"/>
    </source>
</evidence>
<accession>A0A6G1H748</accession>
<feature type="transmembrane region" description="Helical" evidence="2">
    <location>
        <begin position="12"/>
        <end position="32"/>
    </location>
</feature>
<dbReference type="EMBL" id="ML977147">
    <property type="protein sequence ID" value="KAF1988850.1"/>
    <property type="molecule type" value="Genomic_DNA"/>
</dbReference>
<evidence type="ECO:0000313" key="3">
    <source>
        <dbReference type="EMBL" id="KAF1988850.1"/>
    </source>
</evidence>
<keyword evidence="2" id="KW-0812">Transmembrane</keyword>
<keyword evidence="2" id="KW-0472">Membrane</keyword>